<comment type="caution">
    <text evidence="2">The sequence shown here is derived from an EMBL/GenBank/DDBJ whole genome shotgun (WGS) entry which is preliminary data.</text>
</comment>
<evidence type="ECO:0000313" key="2">
    <source>
        <dbReference type="EMBL" id="OIQ70803.1"/>
    </source>
</evidence>
<name>A0A1J5PZX3_9ZZZZ</name>
<gene>
    <name evidence="2" type="ORF">GALL_475830</name>
</gene>
<protein>
    <submittedName>
        <fullName evidence="2">Uncharacterized protein</fullName>
    </submittedName>
</protein>
<feature type="region of interest" description="Disordered" evidence="1">
    <location>
        <begin position="1"/>
        <end position="62"/>
    </location>
</feature>
<proteinExistence type="predicted"/>
<organism evidence="2">
    <name type="scientific">mine drainage metagenome</name>
    <dbReference type="NCBI Taxonomy" id="410659"/>
    <lineage>
        <taxon>unclassified sequences</taxon>
        <taxon>metagenomes</taxon>
        <taxon>ecological metagenomes</taxon>
    </lineage>
</organism>
<dbReference type="EMBL" id="MLJW01004021">
    <property type="protein sequence ID" value="OIQ70803.1"/>
    <property type="molecule type" value="Genomic_DNA"/>
</dbReference>
<reference evidence="2" key="1">
    <citation type="submission" date="2016-10" db="EMBL/GenBank/DDBJ databases">
        <title>Sequence of Gallionella enrichment culture.</title>
        <authorList>
            <person name="Poehlein A."/>
            <person name="Muehling M."/>
            <person name="Daniel R."/>
        </authorList>
    </citation>
    <scope>NUCLEOTIDE SEQUENCE</scope>
</reference>
<accession>A0A1J5PZX3</accession>
<feature type="compositionally biased region" description="Basic and acidic residues" evidence="1">
    <location>
        <begin position="23"/>
        <end position="51"/>
    </location>
</feature>
<sequence length="62" mass="6982">MAEGQKPGPQQRDLIGVENIDPEGEKNVEIGKQRSDHRTKHQPAEAKEREPFPAQKPVEMHG</sequence>
<evidence type="ECO:0000256" key="1">
    <source>
        <dbReference type="SAM" id="MobiDB-lite"/>
    </source>
</evidence>
<dbReference type="AlphaFoldDB" id="A0A1J5PZX3"/>